<dbReference type="InterPro" id="IPR037401">
    <property type="entry name" value="SnoaL-like"/>
</dbReference>
<dbReference type="Gene3D" id="3.10.450.50">
    <property type="match status" value="1"/>
</dbReference>
<name>A0A9X1XWZ1_9FLAO</name>
<organism evidence="2 3">
    <name type="scientific">Flavobacterium pygoscelis</name>
    <dbReference type="NCBI Taxonomy" id="2893176"/>
    <lineage>
        <taxon>Bacteria</taxon>
        <taxon>Pseudomonadati</taxon>
        <taxon>Bacteroidota</taxon>
        <taxon>Flavobacteriia</taxon>
        <taxon>Flavobacteriales</taxon>
        <taxon>Flavobacteriaceae</taxon>
        <taxon>Flavobacterium</taxon>
    </lineage>
</organism>
<dbReference type="RefSeq" id="WP_248429326.1">
    <property type="nucleotide sequence ID" value="NZ_JALNUB010000016.1"/>
</dbReference>
<reference evidence="2" key="1">
    <citation type="submission" date="2022-04" db="EMBL/GenBank/DDBJ databases">
        <title>Flavobacterium pygoscelis sp. nov. isolated from Chinstrap chick (Pygoscelis antarcticus).</title>
        <authorList>
            <person name="Irgang R."/>
            <person name="Poblete-Morales M."/>
            <person name="Avendano-Herrera R."/>
        </authorList>
    </citation>
    <scope>NUCLEOTIDE SEQUENCE</scope>
    <source>
        <strain evidence="2">I-SCBP12n</strain>
    </source>
</reference>
<proteinExistence type="predicted"/>
<dbReference type="InterPro" id="IPR032710">
    <property type="entry name" value="NTF2-like_dom_sf"/>
</dbReference>
<gene>
    <name evidence="2" type="ORF">MW871_15580</name>
</gene>
<comment type="caution">
    <text evidence="2">The sequence shown here is derived from an EMBL/GenBank/DDBJ whole genome shotgun (WGS) entry which is preliminary data.</text>
</comment>
<dbReference type="AlphaFoldDB" id="A0A9X1XWZ1"/>
<dbReference type="Proteomes" id="UP001139260">
    <property type="component" value="Unassembled WGS sequence"/>
</dbReference>
<sequence>MDNIREKIIQNYIDGYNEFDIEKMVRDLDDEIVFQNIQDKEMNMTLNGINAFKQQAEQAKSYFENRQQRITSTKHIDDKTEIEIEYSAVLGMDFPNGLKKGQQLEIKGKSIFVFKDNKISELTDIS</sequence>
<keyword evidence="3" id="KW-1185">Reference proteome</keyword>
<evidence type="ECO:0000313" key="2">
    <source>
        <dbReference type="EMBL" id="MCK8143311.1"/>
    </source>
</evidence>
<dbReference type="EMBL" id="JALNUB010000016">
    <property type="protein sequence ID" value="MCK8143311.1"/>
    <property type="molecule type" value="Genomic_DNA"/>
</dbReference>
<evidence type="ECO:0000313" key="3">
    <source>
        <dbReference type="Proteomes" id="UP001139260"/>
    </source>
</evidence>
<feature type="domain" description="SnoaL-like" evidence="1">
    <location>
        <begin position="9"/>
        <end position="121"/>
    </location>
</feature>
<accession>A0A9X1XWZ1</accession>
<evidence type="ECO:0000259" key="1">
    <source>
        <dbReference type="Pfam" id="PF12680"/>
    </source>
</evidence>
<protein>
    <submittedName>
        <fullName evidence="2">Nuclear transport factor 2 family protein</fullName>
    </submittedName>
</protein>
<dbReference type="Pfam" id="PF12680">
    <property type="entry name" value="SnoaL_2"/>
    <property type="match status" value="1"/>
</dbReference>
<dbReference type="SUPFAM" id="SSF54427">
    <property type="entry name" value="NTF2-like"/>
    <property type="match status" value="1"/>
</dbReference>